<gene>
    <name evidence="3" type="ORF">sscle_09g070930</name>
</gene>
<evidence type="ECO:0000313" key="3">
    <source>
        <dbReference type="EMBL" id="APA12323.1"/>
    </source>
</evidence>
<feature type="region of interest" description="Disordered" evidence="1">
    <location>
        <begin position="230"/>
        <end position="282"/>
    </location>
</feature>
<dbReference type="InterPro" id="IPR056632">
    <property type="entry name" value="DUF7730"/>
</dbReference>
<dbReference type="PANTHER" id="PTHR38790:SF4">
    <property type="entry name" value="2EXR DOMAIN-CONTAINING PROTEIN"/>
    <property type="match status" value="1"/>
</dbReference>
<dbReference type="EMBL" id="CP017822">
    <property type="protein sequence ID" value="APA12323.1"/>
    <property type="molecule type" value="Genomic_DNA"/>
</dbReference>
<dbReference type="OrthoDB" id="2951834at2759"/>
<dbReference type="VEuPathDB" id="FungiDB:sscle_09g070930"/>
<feature type="domain" description="DUF7730" evidence="2">
    <location>
        <begin position="69"/>
        <end position="192"/>
    </location>
</feature>
<protein>
    <recommendedName>
        <fullName evidence="2">DUF7730 domain-containing protein</fullName>
    </recommendedName>
</protein>
<evidence type="ECO:0000259" key="2">
    <source>
        <dbReference type="Pfam" id="PF24864"/>
    </source>
</evidence>
<evidence type="ECO:0000256" key="1">
    <source>
        <dbReference type="SAM" id="MobiDB-lite"/>
    </source>
</evidence>
<sequence length="282" mass="32778">MPPHAQNLPQYLKCHLLALPREIRDEIHRYVQWSRRNGKPDDKIRPSVLTIFQRAQRQEGGHPEARFRPDDEDILILRRTCEQLYQESNQIFYGENTFVFFDTWSLYCYLYMIGAEKRAYIRRIYCSFKGDQRAEAFQLLGECKALKHLGIEVNRKTMCGSKKPQEDLMTAKGVGALRKIRGMENLVIDVVDSVNFNTRHHEQFSGPTPKLYFKPEDVQAFERLLTEEMNMKEEAPKQVLDTSSKKDALKPESKSSNPTKVSKTQTVNSSKVKKSRISSTKK</sequence>
<proteinExistence type="predicted"/>
<feature type="compositionally biased region" description="Basic residues" evidence="1">
    <location>
        <begin position="271"/>
        <end position="282"/>
    </location>
</feature>
<name>A0A1D9QCI0_SCLS1</name>
<evidence type="ECO:0000313" key="4">
    <source>
        <dbReference type="Proteomes" id="UP000177798"/>
    </source>
</evidence>
<dbReference type="AlphaFoldDB" id="A0A1D9QCI0"/>
<accession>A0A1D9QCI0</accession>
<dbReference type="Proteomes" id="UP000177798">
    <property type="component" value="Chromosome 9"/>
</dbReference>
<reference evidence="4" key="1">
    <citation type="journal article" date="2017" name="Genome Biol. Evol.">
        <title>The complete genome sequence of the phytopathogenic fungus Sclerotinia sclerotiorum reveals insights into the genome architecture of broad host range pathogens.</title>
        <authorList>
            <person name="Derbyshire M."/>
            <person name="Denton-Giles M."/>
            <person name="Hegedus D."/>
            <person name="Seifbarghy S."/>
            <person name="Rollins J."/>
            <person name="van Kan J."/>
            <person name="Seidl M.F."/>
            <person name="Faino L."/>
            <person name="Mbengue M."/>
            <person name="Navaud O."/>
            <person name="Raffaele S."/>
            <person name="Hammond-Kosack K."/>
            <person name="Heard S."/>
            <person name="Oliver R."/>
        </authorList>
    </citation>
    <scope>NUCLEOTIDE SEQUENCE [LARGE SCALE GENOMIC DNA]</scope>
    <source>
        <strain evidence="4">ATCC 18683 / 1980 / Ss-1</strain>
    </source>
</reference>
<feature type="compositionally biased region" description="Basic and acidic residues" evidence="1">
    <location>
        <begin position="243"/>
        <end position="253"/>
    </location>
</feature>
<dbReference type="Pfam" id="PF24864">
    <property type="entry name" value="DUF7730"/>
    <property type="match status" value="1"/>
</dbReference>
<organism evidence="3 4">
    <name type="scientific">Sclerotinia sclerotiorum (strain ATCC 18683 / 1980 / Ss-1)</name>
    <name type="common">White mold</name>
    <name type="synonym">Whetzelinia sclerotiorum</name>
    <dbReference type="NCBI Taxonomy" id="665079"/>
    <lineage>
        <taxon>Eukaryota</taxon>
        <taxon>Fungi</taxon>
        <taxon>Dikarya</taxon>
        <taxon>Ascomycota</taxon>
        <taxon>Pezizomycotina</taxon>
        <taxon>Leotiomycetes</taxon>
        <taxon>Helotiales</taxon>
        <taxon>Sclerotiniaceae</taxon>
        <taxon>Sclerotinia</taxon>
    </lineage>
</organism>
<dbReference type="PANTHER" id="PTHR38790">
    <property type="entry name" value="2EXR DOMAIN-CONTAINING PROTEIN-RELATED"/>
    <property type="match status" value="1"/>
</dbReference>
<feature type="compositionally biased region" description="Polar residues" evidence="1">
    <location>
        <begin position="254"/>
        <end position="270"/>
    </location>
</feature>